<keyword evidence="3" id="KW-1185">Reference proteome</keyword>
<keyword evidence="2" id="KW-0808">Transferase</keyword>
<dbReference type="InterPro" id="IPR016181">
    <property type="entry name" value="Acyl_CoA_acyltransferase"/>
</dbReference>
<protein>
    <submittedName>
        <fullName evidence="2">GNAT family N-acetyltransferase</fullName>
    </submittedName>
</protein>
<dbReference type="RefSeq" id="WP_126008065.1">
    <property type="nucleotide sequence ID" value="NZ_CP032509.1"/>
</dbReference>
<dbReference type="OrthoDB" id="9808976at2"/>
<proteinExistence type="predicted"/>
<gene>
    <name evidence="2" type="ORF">D5400_04505</name>
</gene>
<dbReference type="GO" id="GO:0016740">
    <property type="term" value="F:transferase activity"/>
    <property type="evidence" value="ECO:0007669"/>
    <property type="project" value="UniProtKB-KW"/>
</dbReference>
<dbReference type="Proteomes" id="UP000268192">
    <property type="component" value="Chromosome"/>
</dbReference>
<feature type="domain" description="BioF2-like acetyltransferase" evidence="1">
    <location>
        <begin position="195"/>
        <end position="325"/>
    </location>
</feature>
<accession>A0A3Q8XNG6</accession>
<dbReference type="InterPro" id="IPR038740">
    <property type="entry name" value="BioF2-like_GNAT_dom"/>
</dbReference>
<evidence type="ECO:0000313" key="2">
    <source>
        <dbReference type="EMBL" id="AZN70631.1"/>
    </source>
</evidence>
<organism evidence="2 3">
    <name type="scientific">Georhizobium profundi</name>
    <dbReference type="NCBI Taxonomy" id="2341112"/>
    <lineage>
        <taxon>Bacteria</taxon>
        <taxon>Pseudomonadati</taxon>
        <taxon>Pseudomonadota</taxon>
        <taxon>Alphaproteobacteria</taxon>
        <taxon>Hyphomicrobiales</taxon>
        <taxon>Rhizobiaceae</taxon>
        <taxon>Georhizobium</taxon>
    </lineage>
</organism>
<dbReference type="Pfam" id="PF13480">
    <property type="entry name" value="Acetyltransf_6"/>
    <property type="match status" value="1"/>
</dbReference>
<dbReference type="AlphaFoldDB" id="A0A3Q8XNG6"/>
<name>A0A3Q8XNG6_9HYPH</name>
<sequence length="391" mass="43723">MSQTQVLGGSATLTNKRRAHEFDWSIGDARALLQLDAQEWDHLSEESLVENPFYARSYLLAGLGRVERKAGKRALVMRSPGAGIVGLFPFRNFGIAPFNVARGAANIYQASGAPLIHRRHGARVIAQFVDLLAAGRIAPLFILRHIDMSSVFATSLMQEARRAGLIVEETHRYDRPKLTRMEGGFDSHIDTVLSRSRAKDLQRNLRRLKEIGTVSFERVDCPEAVDRRLEEFLRIEHSGWKGARRTSFLANPRHAAFARLAYGGTAGLSVIDSLLLDGKPIAVSINMASGTTNFTPKCAYDETYKRFSPGLLLEYFVIKAFYEDKRWEQMDSATGIQDHIIGGFWNDTMPMADLALAPDTVRGRLAVATHRQTLNGISIAKTMRDRYCRRG</sequence>
<reference evidence="2 3" key="1">
    <citation type="submission" date="2018-09" db="EMBL/GenBank/DDBJ databases">
        <title>Marinorhizobium profundi gen. nov., sp. nov., isolated from a deep-sea sediment sample from the New Britain Trench and proposal of Marinorhizobiaceae fam. nov. in the order Rhizobiales of the class Alphaproteobacteria.</title>
        <authorList>
            <person name="Cao J."/>
        </authorList>
    </citation>
    <scope>NUCLEOTIDE SEQUENCE [LARGE SCALE GENOMIC DNA]</scope>
    <source>
        <strain evidence="2 3">WS11</strain>
    </source>
</reference>
<dbReference type="KEGG" id="abaw:D5400_04505"/>
<dbReference type="SUPFAM" id="SSF55729">
    <property type="entry name" value="Acyl-CoA N-acyltransferases (Nat)"/>
    <property type="match status" value="1"/>
</dbReference>
<evidence type="ECO:0000259" key="1">
    <source>
        <dbReference type="Pfam" id="PF13480"/>
    </source>
</evidence>
<dbReference type="EMBL" id="CP032509">
    <property type="protein sequence ID" value="AZN70631.1"/>
    <property type="molecule type" value="Genomic_DNA"/>
</dbReference>
<evidence type="ECO:0000313" key="3">
    <source>
        <dbReference type="Proteomes" id="UP000268192"/>
    </source>
</evidence>